<organism evidence="6 7">
    <name type="scientific">Denitrovibrio acetiphilus (strain DSM 12809 / NBRC 114555 / N2460)</name>
    <dbReference type="NCBI Taxonomy" id="522772"/>
    <lineage>
        <taxon>Bacteria</taxon>
        <taxon>Pseudomonadati</taxon>
        <taxon>Deferribacterota</taxon>
        <taxon>Deferribacteres</taxon>
        <taxon>Deferribacterales</taxon>
        <taxon>Geovibrionaceae</taxon>
        <taxon>Denitrovibrio</taxon>
    </lineage>
</organism>
<gene>
    <name evidence="6" type="ordered locus">Dacet_1843</name>
</gene>
<evidence type="ECO:0000259" key="4">
    <source>
        <dbReference type="PROSITE" id="PS50110"/>
    </source>
</evidence>
<dbReference type="PANTHER" id="PTHR45138">
    <property type="entry name" value="REGULATORY COMPONENTS OF SENSORY TRANSDUCTION SYSTEM"/>
    <property type="match status" value="1"/>
</dbReference>
<dbReference type="Pfam" id="PF00990">
    <property type="entry name" value="GGDEF"/>
    <property type="match status" value="1"/>
</dbReference>
<dbReference type="SMART" id="SM00448">
    <property type="entry name" value="REC"/>
    <property type="match status" value="1"/>
</dbReference>
<dbReference type="FunCoup" id="D4H0U4">
    <property type="interactions" value="43"/>
</dbReference>
<evidence type="ECO:0000256" key="3">
    <source>
        <dbReference type="PROSITE-ProRule" id="PRU00169"/>
    </source>
</evidence>
<dbReference type="FunFam" id="3.30.70.270:FF:000001">
    <property type="entry name" value="Diguanylate cyclase domain protein"/>
    <property type="match status" value="1"/>
</dbReference>
<dbReference type="RefSeq" id="WP_013011117.1">
    <property type="nucleotide sequence ID" value="NC_013943.1"/>
</dbReference>
<dbReference type="CDD" id="cd01949">
    <property type="entry name" value="GGDEF"/>
    <property type="match status" value="1"/>
</dbReference>
<dbReference type="PROSITE" id="PS50110">
    <property type="entry name" value="RESPONSE_REGULATORY"/>
    <property type="match status" value="1"/>
</dbReference>
<dbReference type="NCBIfam" id="TIGR00254">
    <property type="entry name" value="GGDEF"/>
    <property type="match status" value="1"/>
</dbReference>
<keyword evidence="3" id="KW-0597">Phosphoprotein</keyword>
<dbReference type="Proteomes" id="UP000002012">
    <property type="component" value="Chromosome"/>
</dbReference>
<dbReference type="CDD" id="cd17536">
    <property type="entry name" value="REC_YesN-like"/>
    <property type="match status" value="1"/>
</dbReference>
<name>D4H0U4_DENA2</name>
<dbReference type="EC" id="2.7.7.65" evidence="1"/>
<proteinExistence type="predicted"/>
<comment type="catalytic activity">
    <reaction evidence="2">
        <text>2 GTP = 3',3'-c-di-GMP + 2 diphosphate</text>
        <dbReference type="Rhea" id="RHEA:24898"/>
        <dbReference type="ChEBI" id="CHEBI:33019"/>
        <dbReference type="ChEBI" id="CHEBI:37565"/>
        <dbReference type="ChEBI" id="CHEBI:58805"/>
        <dbReference type="EC" id="2.7.7.65"/>
    </reaction>
</comment>
<dbReference type="InterPro" id="IPR011006">
    <property type="entry name" value="CheY-like_superfamily"/>
</dbReference>
<dbReference type="InterPro" id="IPR001789">
    <property type="entry name" value="Sig_transdc_resp-reg_receiver"/>
</dbReference>
<feature type="domain" description="GGDEF" evidence="5">
    <location>
        <begin position="298"/>
        <end position="427"/>
    </location>
</feature>
<dbReference type="eggNOG" id="COG4753">
    <property type="taxonomic scope" value="Bacteria"/>
</dbReference>
<dbReference type="AlphaFoldDB" id="D4H0U4"/>
<protein>
    <recommendedName>
        <fullName evidence="1">diguanylate cyclase</fullName>
        <ecNumber evidence="1">2.7.7.65</ecNumber>
    </recommendedName>
</protein>
<sequence>MTEDFISEIKIFYVEDEPFIREGFVRFLKRRTDKLYVFSNGQEALDAFSEIRPDLIITDIRMPVMDGLEMSEKIKEIDPSVPIIVTTGHNDEDFFLRSIDIGIDKYIKKPVSFTELIGVVKKITSSIVHERQMEKHNKFLREVMDLNPNFVITTDGSKCTYLNESFKEFLGCTTVSEYIEKYGNIKNVMVEKEDTFYKGKEPRQWLAESTDSKHNNRMVFLRPLNGTDDDEMVCLANVKNVPDKDEWLISFADVTLLEKEKQIYRMLSQQDPLTKIYNRTKFFEEVEKELDRVSRYGQDMSILMIDVDYFKEVNDQYGHLVGDKVLIELTQIIRQNIRKSDVFARYGGEEFALLMPMTAQKGAREKADLIREAVSTHNFDKCGRVTCSFGVATYAEGDTVDSFVQKADIALYNAKESGRNMVQVFEEGSIKCSH</sequence>
<dbReference type="InterPro" id="IPR000160">
    <property type="entry name" value="GGDEF_dom"/>
</dbReference>
<dbReference type="InterPro" id="IPR050469">
    <property type="entry name" value="Diguanylate_Cyclase"/>
</dbReference>
<evidence type="ECO:0000313" key="6">
    <source>
        <dbReference type="EMBL" id="ADD68607.1"/>
    </source>
</evidence>
<dbReference type="Gene3D" id="3.30.70.270">
    <property type="match status" value="1"/>
</dbReference>
<dbReference type="OrthoDB" id="9812260at2"/>
<evidence type="ECO:0000259" key="5">
    <source>
        <dbReference type="PROSITE" id="PS50887"/>
    </source>
</evidence>
<evidence type="ECO:0000313" key="7">
    <source>
        <dbReference type="Proteomes" id="UP000002012"/>
    </source>
</evidence>
<dbReference type="SMART" id="SM00267">
    <property type="entry name" value="GGDEF"/>
    <property type="match status" value="1"/>
</dbReference>
<dbReference type="PANTHER" id="PTHR45138:SF9">
    <property type="entry name" value="DIGUANYLATE CYCLASE DGCM-RELATED"/>
    <property type="match status" value="1"/>
</dbReference>
<dbReference type="KEGG" id="dap:Dacet_1843"/>
<dbReference type="GO" id="GO:0052621">
    <property type="term" value="F:diguanylate cyclase activity"/>
    <property type="evidence" value="ECO:0007669"/>
    <property type="project" value="UniProtKB-EC"/>
</dbReference>
<dbReference type="InParanoid" id="D4H0U4"/>
<dbReference type="EMBL" id="CP001968">
    <property type="protein sequence ID" value="ADD68607.1"/>
    <property type="molecule type" value="Genomic_DNA"/>
</dbReference>
<dbReference type="PROSITE" id="PS50887">
    <property type="entry name" value="GGDEF"/>
    <property type="match status" value="1"/>
</dbReference>
<dbReference type="InterPro" id="IPR029787">
    <property type="entry name" value="Nucleotide_cyclase"/>
</dbReference>
<evidence type="ECO:0000256" key="2">
    <source>
        <dbReference type="ARBA" id="ARBA00034247"/>
    </source>
</evidence>
<dbReference type="SUPFAM" id="SSF55073">
    <property type="entry name" value="Nucleotide cyclase"/>
    <property type="match status" value="1"/>
</dbReference>
<dbReference type="STRING" id="522772.Dacet_1843"/>
<evidence type="ECO:0000256" key="1">
    <source>
        <dbReference type="ARBA" id="ARBA00012528"/>
    </source>
</evidence>
<dbReference type="HOGENOM" id="CLU_000445_11_28_0"/>
<reference evidence="6 7" key="1">
    <citation type="journal article" date="2010" name="Stand. Genomic Sci.">
        <title>Complete genome sequence of Denitrovibrio acetiphilus type strain (N2460).</title>
        <authorList>
            <person name="Kiss H."/>
            <person name="Lang E."/>
            <person name="Lapidus A."/>
            <person name="Copeland A."/>
            <person name="Nolan M."/>
            <person name="Glavina Del Rio T."/>
            <person name="Chen F."/>
            <person name="Lucas S."/>
            <person name="Tice H."/>
            <person name="Cheng J.F."/>
            <person name="Han C."/>
            <person name="Goodwin L."/>
            <person name="Pitluck S."/>
            <person name="Liolios K."/>
            <person name="Pati A."/>
            <person name="Ivanova N."/>
            <person name="Mavromatis K."/>
            <person name="Chen A."/>
            <person name="Palaniappan K."/>
            <person name="Land M."/>
            <person name="Hauser L."/>
            <person name="Chang Y.J."/>
            <person name="Jeffries C.D."/>
            <person name="Detter J.C."/>
            <person name="Brettin T."/>
            <person name="Spring S."/>
            <person name="Rohde M."/>
            <person name="Goker M."/>
            <person name="Woyke T."/>
            <person name="Bristow J."/>
            <person name="Eisen J.A."/>
            <person name="Markowitz V."/>
            <person name="Hugenholtz P."/>
            <person name="Kyrpides N.C."/>
            <person name="Klenk H.P."/>
        </authorList>
    </citation>
    <scope>NUCLEOTIDE SEQUENCE [LARGE SCALE GENOMIC DNA]</scope>
    <source>
        <strain evidence="7">DSM 12809 / NBRC 114555 / N2460</strain>
    </source>
</reference>
<accession>D4H0U4</accession>
<dbReference type="SUPFAM" id="SSF52172">
    <property type="entry name" value="CheY-like"/>
    <property type="match status" value="1"/>
</dbReference>
<feature type="modified residue" description="4-aspartylphosphate" evidence="3">
    <location>
        <position position="59"/>
    </location>
</feature>
<dbReference type="eggNOG" id="COG3706">
    <property type="taxonomic scope" value="Bacteria"/>
</dbReference>
<dbReference type="InterPro" id="IPR043128">
    <property type="entry name" value="Rev_trsase/Diguanyl_cyclase"/>
</dbReference>
<dbReference type="GO" id="GO:0000160">
    <property type="term" value="P:phosphorelay signal transduction system"/>
    <property type="evidence" value="ECO:0007669"/>
    <property type="project" value="InterPro"/>
</dbReference>
<keyword evidence="7" id="KW-1185">Reference proteome</keyword>
<dbReference type="Pfam" id="PF00072">
    <property type="entry name" value="Response_reg"/>
    <property type="match status" value="1"/>
</dbReference>
<feature type="domain" description="Response regulatory" evidence="4">
    <location>
        <begin position="10"/>
        <end position="124"/>
    </location>
</feature>
<dbReference type="PaxDb" id="522772-Dacet_1843"/>
<dbReference type="Gene3D" id="3.40.50.2300">
    <property type="match status" value="1"/>
</dbReference>